<evidence type="ECO:0000256" key="5">
    <source>
        <dbReference type="ARBA" id="ARBA00022679"/>
    </source>
</evidence>
<comment type="similarity">
    <text evidence="3 8">Belongs to the HMBS family.</text>
</comment>
<dbReference type="CDD" id="cd13646">
    <property type="entry name" value="PBP2_EcHMBS_like"/>
    <property type="match status" value="1"/>
</dbReference>
<dbReference type="Pfam" id="PF01379">
    <property type="entry name" value="Porphobil_deam"/>
    <property type="match status" value="1"/>
</dbReference>
<dbReference type="Gene3D" id="3.30.160.40">
    <property type="entry name" value="Porphobilinogen deaminase, C-terminal domain"/>
    <property type="match status" value="1"/>
</dbReference>
<feature type="domain" description="Porphobilinogen deaminase N-terminal" evidence="9">
    <location>
        <begin position="6"/>
        <end position="213"/>
    </location>
</feature>
<organism evidence="11 12">
    <name type="scientific">Mariniphaga anaerophila</name>
    <dbReference type="NCBI Taxonomy" id="1484053"/>
    <lineage>
        <taxon>Bacteria</taxon>
        <taxon>Pseudomonadati</taxon>
        <taxon>Bacteroidota</taxon>
        <taxon>Bacteroidia</taxon>
        <taxon>Marinilabiliales</taxon>
        <taxon>Prolixibacteraceae</taxon>
        <taxon>Mariniphaga</taxon>
    </lineage>
</organism>
<dbReference type="EMBL" id="FQUM01000009">
    <property type="protein sequence ID" value="SHF79046.1"/>
    <property type="molecule type" value="Genomic_DNA"/>
</dbReference>
<comment type="pathway">
    <text evidence="2">Porphyrin-containing compound metabolism; protoporphyrin-IX biosynthesis; coproporphyrinogen-III from 5-aminolevulinate: step 2/4.</text>
</comment>
<evidence type="ECO:0000256" key="6">
    <source>
        <dbReference type="ARBA" id="ARBA00023244"/>
    </source>
</evidence>
<keyword evidence="6 8" id="KW-0627">Porphyrin biosynthesis</keyword>
<evidence type="ECO:0000313" key="11">
    <source>
        <dbReference type="EMBL" id="SHF79046.1"/>
    </source>
</evidence>
<evidence type="ECO:0000256" key="2">
    <source>
        <dbReference type="ARBA" id="ARBA00004735"/>
    </source>
</evidence>
<dbReference type="Proteomes" id="UP000184164">
    <property type="component" value="Unassembled WGS sequence"/>
</dbReference>
<comment type="subunit">
    <text evidence="4 8">Monomer.</text>
</comment>
<keyword evidence="5 8" id="KW-0808">Transferase</keyword>
<dbReference type="InterPro" id="IPR022418">
    <property type="entry name" value="Porphobilinogen_deaminase_C"/>
</dbReference>
<comment type="miscellaneous">
    <text evidence="8">The porphobilinogen subunits are added to the dipyrromethane group.</text>
</comment>
<dbReference type="PRINTS" id="PR00151">
    <property type="entry name" value="PORPHBDMNASE"/>
</dbReference>
<evidence type="ECO:0000256" key="8">
    <source>
        <dbReference type="HAMAP-Rule" id="MF_00260"/>
    </source>
</evidence>
<dbReference type="InterPro" id="IPR000860">
    <property type="entry name" value="HemC"/>
</dbReference>
<comment type="function">
    <text evidence="1 8">Tetrapolymerization of the monopyrrole PBG into the hydroxymethylbilane pre-uroporphyrinogen in several discrete steps.</text>
</comment>
<dbReference type="SUPFAM" id="SSF54782">
    <property type="entry name" value="Porphobilinogen deaminase (hydroxymethylbilane synthase), C-terminal domain"/>
    <property type="match status" value="1"/>
</dbReference>
<dbReference type="FunFam" id="3.40.190.10:FF:000004">
    <property type="entry name" value="Porphobilinogen deaminase"/>
    <property type="match status" value="1"/>
</dbReference>
<evidence type="ECO:0000259" key="10">
    <source>
        <dbReference type="Pfam" id="PF03900"/>
    </source>
</evidence>
<dbReference type="AlphaFoldDB" id="A0A1M5EIQ8"/>
<comment type="cofactor">
    <cofactor evidence="8">
        <name>dipyrromethane</name>
        <dbReference type="ChEBI" id="CHEBI:60342"/>
    </cofactor>
    <text evidence="8">Binds 1 dipyrromethane group covalently.</text>
</comment>
<evidence type="ECO:0000256" key="1">
    <source>
        <dbReference type="ARBA" id="ARBA00002869"/>
    </source>
</evidence>
<feature type="domain" description="Porphobilinogen deaminase C-terminal" evidence="10">
    <location>
        <begin position="229"/>
        <end position="295"/>
    </location>
</feature>
<sequence>MNKKTIKIGTRGSQLALFQAKLTQKELHEKFPKITVEIVVIKTKGDKILDVALSKIGDKGLFTKEIENALLANEVDIAVHSLKDLPTTLPEGLTLGAVLKRGEFRDALVSKDGRKLNELTENDVIATSSLRRKAGLLRFNKNFNIIDIRGNVNTRIQKMEEGYCDAMIMAAAGLQRLDLDKYITEIVHPETIIPAASQGIIAIESRADDAATNELLAAINHVPSWNAGEAERGFLRAIEGGCQVPVGCYSQINGDTITLTGFVASVDGTAFLTETETGLVSNSRATGEKLAQKLIERGAAKILDGIRKQ</sequence>
<dbReference type="InterPro" id="IPR022417">
    <property type="entry name" value="Porphobilin_deaminase_N"/>
</dbReference>
<dbReference type="HAMAP" id="MF_00260">
    <property type="entry name" value="Porphobil_deam"/>
    <property type="match status" value="1"/>
</dbReference>
<evidence type="ECO:0000256" key="7">
    <source>
        <dbReference type="ARBA" id="ARBA00048169"/>
    </source>
</evidence>
<evidence type="ECO:0000256" key="3">
    <source>
        <dbReference type="ARBA" id="ARBA00005638"/>
    </source>
</evidence>
<dbReference type="NCBIfam" id="TIGR00212">
    <property type="entry name" value="hemC"/>
    <property type="match status" value="1"/>
</dbReference>
<dbReference type="GO" id="GO:0004418">
    <property type="term" value="F:hydroxymethylbilane synthase activity"/>
    <property type="evidence" value="ECO:0007669"/>
    <property type="project" value="UniProtKB-UniRule"/>
</dbReference>
<dbReference type="Pfam" id="PF03900">
    <property type="entry name" value="Porphobil_deamC"/>
    <property type="match status" value="1"/>
</dbReference>
<dbReference type="GO" id="GO:0005737">
    <property type="term" value="C:cytoplasm"/>
    <property type="evidence" value="ECO:0007669"/>
    <property type="project" value="UniProtKB-UniRule"/>
</dbReference>
<dbReference type="PIRSF" id="PIRSF001438">
    <property type="entry name" value="4pyrrol_synth_OHMeBilane_synth"/>
    <property type="match status" value="1"/>
</dbReference>
<evidence type="ECO:0000256" key="4">
    <source>
        <dbReference type="ARBA" id="ARBA00011245"/>
    </source>
</evidence>
<name>A0A1M5EIQ8_9BACT</name>
<dbReference type="STRING" id="1484053.SAMN05444274_10951"/>
<evidence type="ECO:0000259" key="9">
    <source>
        <dbReference type="Pfam" id="PF01379"/>
    </source>
</evidence>
<evidence type="ECO:0000313" key="12">
    <source>
        <dbReference type="Proteomes" id="UP000184164"/>
    </source>
</evidence>
<dbReference type="PANTHER" id="PTHR11557:SF0">
    <property type="entry name" value="PORPHOBILINOGEN DEAMINASE"/>
    <property type="match status" value="1"/>
</dbReference>
<protein>
    <recommendedName>
        <fullName evidence="8">Porphobilinogen deaminase</fullName>
        <shortName evidence="8">PBG</shortName>
        <ecNumber evidence="8">2.5.1.61</ecNumber>
    </recommendedName>
    <alternativeName>
        <fullName evidence="8">Hydroxymethylbilane synthase</fullName>
        <shortName evidence="8">HMBS</shortName>
    </alternativeName>
    <alternativeName>
        <fullName evidence="8">Pre-uroporphyrinogen synthase</fullName>
    </alternativeName>
</protein>
<accession>A0A1M5EIQ8</accession>
<dbReference type="InterPro" id="IPR022419">
    <property type="entry name" value="Porphobilin_deaminase_cofac_BS"/>
</dbReference>
<dbReference type="PROSITE" id="PS00533">
    <property type="entry name" value="PORPHOBILINOGEN_DEAM"/>
    <property type="match status" value="1"/>
</dbReference>
<dbReference type="GO" id="GO:0006782">
    <property type="term" value="P:protoporphyrinogen IX biosynthetic process"/>
    <property type="evidence" value="ECO:0007669"/>
    <property type="project" value="UniProtKB-UniRule"/>
</dbReference>
<dbReference type="Gene3D" id="3.40.190.10">
    <property type="entry name" value="Periplasmic binding protein-like II"/>
    <property type="match status" value="2"/>
</dbReference>
<feature type="modified residue" description="S-(dipyrrolylmethanemethyl)cysteine" evidence="8">
    <location>
        <position position="242"/>
    </location>
</feature>
<dbReference type="InterPro" id="IPR036803">
    <property type="entry name" value="Porphobilinogen_deaminase_C_sf"/>
</dbReference>
<proteinExistence type="inferred from homology"/>
<keyword evidence="12" id="KW-1185">Reference proteome</keyword>
<reference evidence="11 12" key="1">
    <citation type="submission" date="2016-11" db="EMBL/GenBank/DDBJ databases">
        <authorList>
            <person name="Jaros S."/>
            <person name="Januszkiewicz K."/>
            <person name="Wedrychowicz H."/>
        </authorList>
    </citation>
    <scope>NUCLEOTIDE SEQUENCE [LARGE SCALE GENOMIC DNA]</scope>
    <source>
        <strain evidence="11 12">DSM 26910</strain>
    </source>
</reference>
<comment type="catalytic activity">
    <reaction evidence="7 8">
        <text>4 porphobilinogen + H2O = hydroxymethylbilane + 4 NH4(+)</text>
        <dbReference type="Rhea" id="RHEA:13185"/>
        <dbReference type="ChEBI" id="CHEBI:15377"/>
        <dbReference type="ChEBI" id="CHEBI:28938"/>
        <dbReference type="ChEBI" id="CHEBI:57845"/>
        <dbReference type="ChEBI" id="CHEBI:58126"/>
        <dbReference type="EC" id="2.5.1.61"/>
    </reaction>
</comment>
<dbReference type="EC" id="2.5.1.61" evidence="8"/>
<dbReference type="PANTHER" id="PTHR11557">
    <property type="entry name" value="PORPHOBILINOGEN DEAMINASE"/>
    <property type="match status" value="1"/>
</dbReference>
<dbReference type="RefSeq" id="WP_175550030.1">
    <property type="nucleotide sequence ID" value="NZ_FQUM01000009.1"/>
</dbReference>
<dbReference type="SUPFAM" id="SSF53850">
    <property type="entry name" value="Periplasmic binding protein-like II"/>
    <property type="match status" value="1"/>
</dbReference>
<gene>
    <name evidence="8" type="primary">hemC</name>
    <name evidence="11" type="ORF">SAMN05444274_10951</name>
</gene>
<dbReference type="FunFam" id="3.40.190.10:FF:000005">
    <property type="entry name" value="Porphobilinogen deaminase"/>
    <property type="match status" value="1"/>
</dbReference>